<dbReference type="VEuPathDB" id="FungiDB:FVEG_17657"/>
<dbReference type="KEGG" id="fvr:FVEG_17657"/>
<dbReference type="RefSeq" id="XP_018762325.1">
    <property type="nucleotide sequence ID" value="XM_018906891.1"/>
</dbReference>
<dbReference type="Proteomes" id="UP000009096">
    <property type="component" value="Chromosome 8"/>
</dbReference>
<organism evidence="2 3">
    <name type="scientific">Gibberella moniliformis (strain M3125 / FGSC 7600)</name>
    <name type="common">Maize ear and stalk rot fungus</name>
    <name type="synonym">Fusarium verticillioides</name>
    <dbReference type="NCBI Taxonomy" id="334819"/>
    <lineage>
        <taxon>Eukaryota</taxon>
        <taxon>Fungi</taxon>
        <taxon>Dikarya</taxon>
        <taxon>Ascomycota</taxon>
        <taxon>Pezizomycotina</taxon>
        <taxon>Sordariomycetes</taxon>
        <taxon>Hypocreomycetidae</taxon>
        <taxon>Hypocreales</taxon>
        <taxon>Nectriaceae</taxon>
        <taxon>Fusarium</taxon>
        <taxon>Fusarium fujikuroi species complex</taxon>
    </lineage>
</organism>
<keyword evidence="3" id="KW-1185">Reference proteome</keyword>
<feature type="compositionally biased region" description="Polar residues" evidence="1">
    <location>
        <begin position="217"/>
        <end position="234"/>
    </location>
</feature>
<feature type="compositionally biased region" description="Basic and acidic residues" evidence="1">
    <location>
        <begin position="203"/>
        <end position="216"/>
    </location>
</feature>
<evidence type="ECO:0000313" key="2">
    <source>
        <dbReference type="EMBL" id="KYG13641.1"/>
    </source>
</evidence>
<accession>A0A139YBE1</accession>
<evidence type="ECO:0000313" key="3">
    <source>
        <dbReference type="Proteomes" id="UP000009096"/>
    </source>
</evidence>
<dbReference type="EMBL" id="DS486009">
    <property type="protein sequence ID" value="KYG13641.1"/>
    <property type="molecule type" value="Genomic_DNA"/>
</dbReference>
<protein>
    <submittedName>
        <fullName evidence="2">Uncharacterized protein</fullName>
    </submittedName>
</protein>
<gene>
    <name evidence="2" type="ORF">FVEG_17657</name>
</gene>
<reference evidence="2 3" key="1">
    <citation type="journal article" date="2010" name="Nature">
        <title>Comparative genomics reveals mobile pathogenicity chromosomes in Fusarium.</title>
        <authorList>
            <person name="Ma L.J."/>
            <person name="van der Does H.C."/>
            <person name="Borkovich K.A."/>
            <person name="Coleman J.J."/>
            <person name="Daboussi M.J."/>
            <person name="Di Pietro A."/>
            <person name="Dufresne M."/>
            <person name="Freitag M."/>
            <person name="Grabherr M."/>
            <person name="Henrissat B."/>
            <person name="Houterman P.M."/>
            <person name="Kang S."/>
            <person name="Shim W.B."/>
            <person name="Woloshuk C."/>
            <person name="Xie X."/>
            <person name="Xu J.R."/>
            <person name="Antoniw J."/>
            <person name="Baker S.E."/>
            <person name="Bluhm B.H."/>
            <person name="Breakspear A."/>
            <person name="Brown D.W."/>
            <person name="Butchko R.A."/>
            <person name="Chapman S."/>
            <person name="Coulson R."/>
            <person name="Coutinho P.M."/>
            <person name="Danchin E.G."/>
            <person name="Diener A."/>
            <person name="Gale L.R."/>
            <person name="Gardiner D.M."/>
            <person name="Goff S."/>
            <person name="Hammond-Kosack K.E."/>
            <person name="Hilburn K."/>
            <person name="Hua-Van A."/>
            <person name="Jonkers W."/>
            <person name="Kazan K."/>
            <person name="Kodira C.D."/>
            <person name="Koehrsen M."/>
            <person name="Kumar L."/>
            <person name="Lee Y.H."/>
            <person name="Li L."/>
            <person name="Manners J.M."/>
            <person name="Miranda-Saavedra D."/>
            <person name="Mukherjee M."/>
            <person name="Park G."/>
            <person name="Park J."/>
            <person name="Park S.Y."/>
            <person name="Proctor R.H."/>
            <person name="Regev A."/>
            <person name="Ruiz-Roldan M.C."/>
            <person name="Sain D."/>
            <person name="Sakthikumar S."/>
            <person name="Sykes S."/>
            <person name="Schwartz D.C."/>
            <person name="Turgeon B.G."/>
            <person name="Wapinski I."/>
            <person name="Yoder O."/>
            <person name="Young S."/>
            <person name="Zeng Q."/>
            <person name="Zhou S."/>
            <person name="Galagan J."/>
            <person name="Cuomo C.A."/>
            <person name="Kistler H.C."/>
            <person name="Rep M."/>
        </authorList>
    </citation>
    <scope>NUCLEOTIDE SEQUENCE [LARGE SCALE GENOMIC DNA]</scope>
    <source>
        <strain evidence="3">M3125 / FGSC 7600</strain>
    </source>
</reference>
<feature type="region of interest" description="Disordered" evidence="1">
    <location>
        <begin position="203"/>
        <end position="266"/>
    </location>
</feature>
<name>A0A139YBE1_GIBM7</name>
<feature type="compositionally biased region" description="Basic and acidic residues" evidence="1">
    <location>
        <begin position="235"/>
        <end position="246"/>
    </location>
</feature>
<dbReference type="OrthoDB" id="5086035at2759"/>
<dbReference type="AlphaFoldDB" id="A0A139YBE1"/>
<evidence type="ECO:0000256" key="1">
    <source>
        <dbReference type="SAM" id="MobiDB-lite"/>
    </source>
</evidence>
<proteinExistence type="predicted"/>
<dbReference type="GeneID" id="30074533"/>
<sequence length="382" mass="43959">MSRNERPHILCKSKQPSNSGFFSGSWVGGNATASRRREYMLEFLRWMREERDSNELKNLEKECRDEVKAWFVNDFSLQPLKGIRPIPIFPWQYIGGAPRGRYLDTWENNTRELQTRILRRLGPGPPDSWRKNRRLRPRFYIQDILGNSQSVVKPELEDGSCIDDLPEAASVPKEQLATANMETPSHQNDDNHPREASLRALDERDTDSWKMPENAESRQSNGGHDPQTANQDPSFSEHLDDHDDQGHQTNRVTPRRHGAPRLTSSPEPFSAISLSLECFAKMSARLHCVEDENFDVDTVAWLVIGLGADESRNRLFYFYDHATFDVWYCLGDVVSHPVRHLTELGSSQEACISHGLSCKRVMVVKDELDLRRLRFEAVHCDE</sequence>